<dbReference type="PANTHER" id="PTHR10670">
    <property type="entry name" value="DNA POLYMERASE EPSILON CATALYTIC SUBUNIT A"/>
    <property type="match status" value="1"/>
</dbReference>
<dbReference type="PANTHER" id="PTHR10670:SF0">
    <property type="entry name" value="DNA POLYMERASE EPSILON CATALYTIC SUBUNIT A"/>
    <property type="match status" value="1"/>
</dbReference>
<dbReference type="Proteomes" id="UP000095280">
    <property type="component" value="Unplaced"/>
</dbReference>
<keyword evidence="4" id="KW-0238">DNA-binding</keyword>
<dbReference type="WBParaSite" id="maker-unitig_21924-snap-gene-0.1-mRNA-1">
    <property type="protein sequence ID" value="maker-unitig_21924-snap-gene-0.1-mRNA-1"/>
    <property type="gene ID" value="maker-unitig_21924-snap-gene-0.1"/>
</dbReference>
<name>A0A1I8F643_9PLAT</name>
<dbReference type="GO" id="GO:0006297">
    <property type="term" value="P:nucleotide-excision repair, DNA gap filling"/>
    <property type="evidence" value="ECO:0007669"/>
    <property type="project" value="TreeGrafter"/>
</dbReference>
<evidence type="ECO:0000256" key="4">
    <source>
        <dbReference type="RuleBase" id="RU365029"/>
    </source>
</evidence>
<accession>A0A1I8F643</accession>
<evidence type="ECO:0000313" key="8">
    <source>
        <dbReference type="WBParaSite" id="maker-unitig_21924-snap-gene-0.1-mRNA-1"/>
    </source>
</evidence>
<keyword evidence="4" id="KW-0408">Iron</keyword>
<dbReference type="Pfam" id="PF22634">
    <property type="entry name" value="POL2_thumb"/>
    <property type="match status" value="2"/>
</dbReference>
<keyword evidence="4" id="KW-0862">Zinc</keyword>
<sequence>PWCCRLPREEGKKAEETLWQYFNFDGSLAELKGFEVKRNGELQLIKIFQSSVFEAFLKGDSLAECYAAWPRLAEFLGEQMVKRDAGLACRFVISKRPRRRSVTERGACRWRFFQAEPSVKRHFLRRWLKSPGLQDLDIRSILDWDYYIERLSSAVQKIITIPAALQHDDAGDSVLMEDRDGEGAEAAEARSK</sequence>
<dbReference type="GO" id="GO:0045004">
    <property type="term" value="P:DNA replication proofreading"/>
    <property type="evidence" value="ECO:0007669"/>
    <property type="project" value="TreeGrafter"/>
</dbReference>
<keyword evidence="4" id="KW-0004">4Fe-4S</keyword>
<keyword evidence="4" id="KW-0235">DNA replication</keyword>
<dbReference type="GO" id="GO:0051539">
    <property type="term" value="F:4 iron, 4 sulfur cluster binding"/>
    <property type="evidence" value="ECO:0007669"/>
    <property type="project" value="UniProtKB-KW"/>
</dbReference>
<evidence type="ECO:0000256" key="1">
    <source>
        <dbReference type="ARBA" id="ARBA00022679"/>
    </source>
</evidence>
<keyword evidence="3 4" id="KW-0239">DNA-directed DNA polymerase</keyword>
<dbReference type="GO" id="GO:0000278">
    <property type="term" value="P:mitotic cell cycle"/>
    <property type="evidence" value="ECO:0007669"/>
    <property type="project" value="TreeGrafter"/>
</dbReference>
<evidence type="ECO:0000259" key="6">
    <source>
        <dbReference type="Pfam" id="PF22634"/>
    </source>
</evidence>
<protein>
    <recommendedName>
        <fullName evidence="4">DNA polymerase epsilon catalytic subunit</fullName>
        <ecNumber evidence="4">2.7.7.7</ecNumber>
    </recommendedName>
</protein>
<dbReference type="GO" id="GO:0008622">
    <property type="term" value="C:epsilon DNA polymerase complex"/>
    <property type="evidence" value="ECO:0007669"/>
    <property type="project" value="InterPro"/>
</dbReference>
<dbReference type="InterPro" id="IPR055191">
    <property type="entry name" value="POL2_thumb"/>
</dbReference>
<dbReference type="EC" id="2.7.7.7" evidence="4"/>
<evidence type="ECO:0000256" key="5">
    <source>
        <dbReference type="SAM" id="MobiDB-lite"/>
    </source>
</evidence>
<feature type="domain" description="DNA polymerase epsilon ,catalytic subunit A thumb" evidence="6">
    <location>
        <begin position="71"/>
        <end position="166"/>
    </location>
</feature>
<dbReference type="GO" id="GO:0008270">
    <property type="term" value="F:zinc ion binding"/>
    <property type="evidence" value="ECO:0007669"/>
    <property type="project" value="UniProtKB-KW"/>
</dbReference>
<dbReference type="GO" id="GO:0006287">
    <property type="term" value="P:base-excision repair, gap-filling"/>
    <property type="evidence" value="ECO:0007669"/>
    <property type="project" value="TreeGrafter"/>
</dbReference>
<dbReference type="InterPro" id="IPR042087">
    <property type="entry name" value="DNA_pol_B_thumb"/>
</dbReference>
<keyword evidence="4" id="KW-0863">Zinc-finger</keyword>
<comment type="cofactor">
    <cofactor evidence="4">
        <name>[4Fe-4S] cluster</name>
        <dbReference type="ChEBI" id="CHEBI:49883"/>
    </cofactor>
</comment>
<keyword evidence="1 4" id="KW-0808">Transferase</keyword>
<dbReference type="InterPro" id="IPR043502">
    <property type="entry name" value="DNA/RNA_pol_sf"/>
</dbReference>
<comment type="subcellular location">
    <subcellularLocation>
        <location evidence="4">Nucleus</location>
    </subcellularLocation>
</comment>
<dbReference type="GO" id="GO:0003887">
    <property type="term" value="F:DNA-directed DNA polymerase activity"/>
    <property type="evidence" value="ECO:0007669"/>
    <property type="project" value="UniProtKB-KW"/>
</dbReference>
<comment type="catalytic activity">
    <reaction evidence="4">
        <text>DNA(n) + a 2'-deoxyribonucleoside 5'-triphosphate = DNA(n+1) + diphosphate</text>
        <dbReference type="Rhea" id="RHEA:22508"/>
        <dbReference type="Rhea" id="RHEA-COMP:17339"/>
        <dbReference type="Rhea" id="RHEA-COMP:17340"/>
        <dbReference type="ChEBI" id="CHEBI:33019"/>
        <dbReference type="ChEBI" id="CHEBI:61560"/>
        <dbReference type="ChEBI" id="CHEBI:173112"/>
        <dbReference type="EC" id="2.7.7.7"/>
    </reaction>
</comment>
<feature type="region of interest" description="Disordered" evidence="5">
    <location>
        <begin position="172"/>
        <end position="192"/>
    </location>
</feature>
<keyword evidence="2 4" id="KW-0548">Nucleotidyltransferase</keyword>
<dbReference type="GO" id="GO:0006272">
    <property type="term" value="P:leading strand elongation"/>
    <property type="evidence" value="ECO:0007669"/>
    <property type="project" value="TreeGrafter"/>
</dbReference>
<reference evidence="8" key="1">
    <citation type="submission" date="2016-11" db="UniProtKB">
        <authorList>
            <consortium name="WormBaseParasite"/>
        </authorList>
    </citation>
    <scope>IDENTIFICATION</scope>
</reference>
<dbReference type="InterPro" id="IPR029703">
    <property type="entry name" value="POL2"/>
</dbReference>
<dbReference type="SUPFAM" id="SSF56672">
    <property type="entry name" value="DNA/RNA polymerases"/>
    <property type="match status" value="1"/>
</dbReference>
<dbReference type="GO" id="GO:0008310">
    <property type="term" value="F:single-stranded DNA 3'-5' DNA exonuclease activity"/>
    <property type="evidence" value="ECO:0007669"/>
    <property type="project" value="TreeGrafter"/>
</dbReference>
<proteinExistence type="inferred from homology"/>
<evidence type="ECO:0000256" key="2">
    <source>
        <dbReference type="ARBA" id="ARBA00022695"/>
    </source>
</evidence>
<comment type="similarity">
    <text evidence="4">Belongs to the DNA polymerase type-B family.</text>
</comment>
<keyword evidence="7" id="KW-1185">Reference proteome</keyword>
<feature type="domain" description="DNA polymerase epsilon ,catalytic subunit A thumb" evidence="6">
    <location>
        <begin position="38"/>
        <end position="68"/>
    </location>
</feature>
<comment type="function">
    <text evidence="4">DNA polymerase II participates in chromosomal DNA replication.</text>
</comment>
<keyword evidence="4" id="KW-0411">Iron-sulfur</keyword>
<keyword evidence="4" id="KW-0479">Metal-binding</keyword>
<dbReference type="AlphaFoldDB" id="A0A1I8F643"/>
<dbReference type="Gene3D" id="1.10.132.60">
    <property type="entry name" value="DNA polymerase family B, C-terminal domain"/>
    <property type="match status" value="1"/>
</dbReference>
<organism evidence="7 8">
    <name type="scientific">Macrostomum lignano</name>
    <dbReference type="NCBI Taxonomy" id="282301"/>
    <lineage>
        <taxon>Eukaryota</taxon>
        <taxon>Metazoa</taxon>
        <taxon>Spiralia</taxon>
        <taxon>Lophotrochozoa</taxon>
        <taxon>Platyhelminthes</taxon>
        <taxon>Rhabditophora</taxon>
        <taxon>Macrostomorpha</taxon>
        <taxon>Macrostomida</taxon>
        <taxon>Macrostomidae</taxon>
        <taxon>Macrostomum</taxon>
    </lineage>
</organism>
<evidence type="ECO:0000313" key="7">
    <source>
        <dbReference type="Proteomes" id="UP000095280"/>
    </source>
</evidence>
<dbReference type="GO" id="GO:0003677">
    <property type="term" value="F:DNA binding"/>
    <property type="evidence" value="ECO:0007669"/>
    <property type="project" value="UniProtKB-KW"/>
</dbReference>
<evidence type="ECO:0000256" key="3">
    <source>
        <dbReference type="ARBA" id="ARBA00022932"/>
    </source>
</evidence>
<keyword evidence="4" id="KW-0539">Nucleus</keyword>